<dbReference type="EMBL" id="AWWV01006012">
    <property type="protein sequence ID" value="OMP03602.1"/>
    <property type="molecule type" value="Genomic_DNA"/>
</dbReference>
<dbReference type="AlphaFoldDB" id="A0A1R3K937"/>
<evidence type="ECO:0000313" key="2">
    <source>
        <dbReference type="EMBL" id="OMO95232.1"/>
    </source>
</evidence>
<proteinExistence type="predicted"/>
<evidence type="ECO:0000313" key="4">
    <source>
        <dbReference type="Proteomes" id="UP000188268"/>
    </source>
</evidence>
<protein>
    <submittedName>
        <fullName evidence="3">Uncharacterized protein</fullName>
    </submittedName>
</protein>
<dbReference type="Gramene" id="OMO95232">
    <property type="protein sequence ID" value="OMO95232"/>
    <property type="gene ID" value="CCACVL1_05480"/>
</dbReference>
<dbReference type="EMBL" id="AWWV01007688">
    <property type="protein sequence ID" value="OMO95232.1"/>
    <property type="molecule type" value="Genomic_DNA"/>
</dbReference>
<gene>
    <name evidence="3" type="ORF">CCACVL1_02346</name>
    <name evidence="2" type="ORF">CCACVL1_05480</name>
</gene>
<dbReference type="Proteomes" id="UP000188268">
    <property type="component" value="Unassembled WGS sequence"/>
</dbReference>
<keyword evidence="4" id="KW-1185">Reference proteome</keyword>
<comment type="caution">
    <text evidence="3">The sequence shown here is derived from an EMBL/GenBank/DDBJ whole genome shotgun (WGS) entry which is preliminary data.</text>
</comment>
<evidence type="ECO:0000256" key="1">
    <source>
        <dbReference type="SAM" id="MobiDB-lite"/>
    </source>
</evidence>
<evidence type="ECO:0000313" key="3">
    <source>
        <dbReference type="EMBL" id="OMP03602.1"/>
    </source>
</evidence>
<accession>A0A1R3K937</accession>
<feature type="compositionally biased region" description="Polar residues" evidence="1">
    <location>
        <begin position="7"/>
        <end position="18"/>
    </location>
</feature>
<organism evidence="3 4">
    <name type="scientific">Corchorus capsularis</name>
    <name type="common">Jute</name>
    <dbReference type="NCBI Taxonomy" id="210143"/>
    <lineage>
        <taxon>Eukaryota</taxon>
        <taxon>Viridiplantae</taxon>
        <taxon>Streptophyta</taxon>
        <taxon>Embryophyta</taxon>
        <taxon>Tracheophyta</taxon>
        <taxon>Spermatophyta</taxon>
        <taxon>Magnoliopsida</taxon>
        <taxon>eudicotyledons</taxon>
        <taxon>Gunneridae</taxon>
        <taxon>Pentapetalae</taxon>
        <taxon>rosids</taxon>
        <taxon>malvids</taxon>
        <taxon>Malvales</taxon>
        <taxon>Malvaceae</taxon>
        <taxon>Grewioideae</taxon>
        <taxon>Apeibeae</taxon>
        <taxon>Corchorus</taxon>
    </lineage>
</organism>
<name>A0A1R3K937_COCAP</name>
<dbReference type="Gramene" id="OMP03602">
    <property type="protein sequence ID" value="OMP03602"/>
    <property type="gene ID" value="CCACVL1_02346"/>
</dbReference>
<feature type="region of interest" description="Disordered" evidence="1">
    <location>
        <begin position="1"/>
        <end position="40"/>
    </location>
</feature>
<feature type="compositionally biased region" description="Basic residues" evidence="1">
    <location>
        <begin position="19"/>
        <end position="34"/>
    </location>
</feature>
<reference evidence="3 4" key="1">
    <citation type="submission" date="2013-09" db="EMBL/GenBank/DDBJ databases">
        <title>Corchorus capsularis genome sequencing.</title>
        <authorList>
            <person name="Alam M."/>
            <person name="Haque M.S."/>
            <person name="Islam M.S."/>
            <person name="Emdad E.M."/>
            <person name="Islam M.M."/>
            <person name="Ahmed B."/>
            <person name="Halim A."/>
            <person name="Hossen Q.M.M."/>
            <person name="Hossain M.Z."/>
            <person name="Ahmed R."/>
            <person name="Khan M.M."/>
            <person name="Islam R."/>
            <person name="Rashid M.M."/>
            <person name="Khan S.A."/>
            <person name="Rahman M.S."/>
            <person name="Alam M."/>
        </authorList>
    </citation>
    <scope>NUCLEOTIDE SEQUENCE [LARGE SCALE GENOMIC DNA]</scope>
    <source>
        <strain evidence="4">cv. CVL-1</strain>
        <tissue evidence="3">Whole seedling</tissue>
    </source>
</reference>
<sequence>MGHQFSIGGSVQMKANTQAHKRGSSTRARQHQIRQNKTAP</sequence>